<evidence type="ECO:0000256" key="1">
    <source>
        <dbReference type="ARBA" id="ARBA00022723"/>
    </source>
</evidence>
<evidence type="ECO:0000256" key="6">
    <source>
        <dbReference type="SAM" id="Coils"/>
    </source>
</evidence>
<sequence>MKCSVLHCENYFRKNNISFFKFPLDKKLRKKWLQFCGKWQSEYNCTNGKICEEHFESECLIGKIQCGLGLSRKVLLKPGAVPTIKSTHVHEQVRHRTQRSELRIRRQLVSEMLQNKENISELAQNNIAEGNTMIVEEEMELDINNNNDSNLINLKAQIKVLESQVRDLQCENLKLQTALRDKGYAYDKELRKKEFDFSELQKKFEKLELESKNIESCLKVFFTEGQLIKLKNKDRRQNWNVDDIARSITFYSASPKGYRLLRRNKFPFPAIRTLQHWAQRIDICPGILAPVIKILSATTHLSQTQKLCVLSFDEMKIRSTYTYDKPSDSTLPAVNYVQVAMLRGLVADWKQPIFYDYDCPMTKTKIQEILKSTQNMGYTIVAMVCDLGGTNRSLLSSLEVTYRQPWFLFEGRKVYVFADVPHLIKLIRNHFIDSGFVINDKFVNAAIIAELLNITAGDLSITHKISHKNLTVSRAERQKVKMATKLFSNTVAAAIQRAASLGYLNGHNWSECYELFKTTNDWFDVLNVRVPRADSRCRMHAYGLAFETQNNILDKMSSLILNMRVGRNTTLLPFQKGILQTNNALRMLFHDIKGNVAFLLTYRLNQDVLENFFGLIRARGGMHDHPDRQEFKYRLRSYLLGRNVGVLSNGANVAADDTPDLESANPSMTGLILSHFRCATQPMATDDEENLPELEYDALENLAGYVCHRLKMSGHNDENNIDSTFTWVDQVSEGGLCKPTQEIMNSFKSLEIIFRNLNGDSLLITENYLKKHIEEASSVNINMKAKQLFFRSRMYFTIRKLNRLSLRYTSKFSNNNYNKTVN</sequence>
<dbReference type="AlphaFoldDB" id="R4R213"/>
<organism evidence="8">
    <name type="scientific">Drosophila buzzatii</name>
    <name type="common">Fruit fly</name>
    <dbReference type="NCBI Taxonomy" id="7264"/>
    <lineage>
        <taxon>Eukaryota</taxon>
        <taxon>Metazoa</taxon>
        <taxon>Ecdysozoa</taxon>
        <taxon>Arthropoda</taxon>
        <taxon>Hexapoda</taxon>
        <taxon>Insecta</taxon>
        <taxon>Pterygota</taxon>
        <taxon>Neoptera</taxon>
        <taxon>Endopterygota</taxon>
        <taxon>Diptera</taxon>
        <taxon>Brachycera</taxon>
        <taxon>Muscomorpha</taxon>
        <taxon>Ephydroidea</taxon>
        <taxon>Drosophilidae</taxon>
        <taxon>Drosophila</taxon>
    </lineage>
</organism>
<dbReference type="SMART" id="SM00692">
    <property type="entry name" value="DM3"/>
    <property type="match status" value="1"/>
</dbReference>
<dbReference type="GO" id="GO:0008270">
    <property type="term" value="F:zinc ion binding"/>
    <property type="evidence" value="ECO:0007669"/>
    <property type="project" value="UniProtKB-KW"/>
</dbReference>
<feature type="domain" description="THAP-type" evidence="7">
    <location>
        <begin position="1"/>
        <end position="85"/>
    </location>
</feature>
<evidence type="ECO:0000256" key="4">
    <source>
        <dbReference type="ARBA" id="ARBA00023125"/>
    </source>
</evidence>
<keyword evidence="6" id="KW-0175">Coiled coil</keyword>
<dbReference type="SUPFAM" id="SSF57716">
    <property type="entry name" value="Glucocorticoid receptor-like (DNA-binding domain)"/>
    <property type="match status" value="1"/>
</dbReference>
<proteinExistence type="predicted"/>
<dbReference type="SMART" id="SM00980">
    <property type="entry name" value="THAP"/>
    <property type="match status" value="1"/>
</dbReference>
<keyword evidence="4 5" id="KW-0238">DNA-binding</keyword>
<keyword evidence="1" id="KW-0479">Metal-binding</keyword>
<dbReference type="InterPro" id="IPR006612">
    <property type="entry name" value="THAP_Znf"/>
</dbReference>
<evidence type="ECO:0000256" key="2">
    <source>
        <dbReference type="ARBA" id="ARBA00022771"/>
    </source>
</evidence>
<dbReference type="EMBL" id="KC690135">
    <property type="protein sequence ID" value="AGL76355.1"/>
    <property type="molecule type" value="Genomic_DNA"/>
</dbReference>
<feature type="coiled-coil region" evidence="6">
    <location>
        <begin position="144"/>
        <end position="210"/>
    </location>
</feature>
<dbReference type="PROSITE" id="PS50950">
    <property type="entry name" value="ZF_THAP"/>
    <property type="match status" value="1"/>
</dbReference>
<gene>
    <name evidence="8" type="primary">transposase</name>
</gene>
<protein>
    <submittedName>
        <fullName evidence="8">Transposase</fullName>
    </submittedName>
</protein>
<name>R4R213_DROBU</name>
<dbReference type="Pfam" id="PF21787">
    <property type="entry name" value="TNP-like_RNaseH_N"/>
    <property type="match status" value="1"/>
</dbReference>
<dbReference type="PANTHER" id="PTHR46600">
    <property type="entry name" value="THAP DOMAIN-CONTAINING"/>
    <property type="match status" value="1"/>
</dbReference>
<dbReference type="Pfam" id="PF21789">
    <property type="entry name" value="TNP-like_RNaseH_C"/>
    <property type="match status" value="1"/>
</dbReference>
<evidence type="ECO:0000259" key="7">
    <source>
        <dbReference type="PROSITE" id="PS50950"/>
    </source>
</evidence>
<dbReference type="PANTHER" id="PTHR46600:SF11">
    <property type="entry name" value="THAP DOMAIN-CONTAINING PROTEIN 10"/>
    <property type="match status" value="1"/>
</dbReference>
<dbReference type="Pfam" id="PF05485">
    <property type="entry name" value="THAP"/>
    <property type="match status" value="1"/>
</dbReference>
<dbReference type="InterPro" id="IPR048366">
    <property type="entry name" value="TNP-like_GBD"/>
</dbReference>
<evidence type="ECO:0000256" key="5">
    <source>
        <dbReference type="PROSITE-ProRule" id="PRU00309"/>
    </source>
</evidence>
<dbReference type="Pfam" id="PF21788">
    <property type="entry name" value="TNP-like_GBD"/>
    <property type="match status" value="1"/>
</dbReference>
<reference evidence="8" key="1">
    <citation type="journal article" date="2013" name="Genome Biol. Evol.">
        <title>A Divergent P Element and Its Associated MITE, BuT5, Generate Chromosomal Inversions and Are Widespread within the Drosophila repleta Species Group.</title>
        <authorList>
            <person name="Rius N."/>
            <person name="Delprat A."/>
            <person name="Ruiz A."/>
        </authorList>
    </citation>
    <scope>NUCLEOTIDE SEQUENCE</scope>
</reference>
<dbReference type="InterPro" id="IPR048367">
    <property type="entry name" value="TNP-like_RNaseH_C"/>
</dbReference>
<keyword evidence="2 5" id="KW-0863">Zinc-finger</keyword>
<dbReference type="InterPro" id="IPR026516">
    <property type="entry name" value="THAP1/10"/>
</dbReference>
<evidence type="ECO:0000313" key="8">
    <source>
        <dbReference type="EMBL" id="AGL76355.1"/>
    </source>
</evidence>
<dbReference type="InterPro" id="IPR048365">
    <property type="entry name" value="TNP-like_RNaseH_N"/>
</dbReference>
<keyword evidence="3" id="KW-0862">Zinc</keyword>
<dbReference type="GO" id="GO:0043565">
    <property type="term" value="F:sequence-specific DNA binding"/>
    <property type="evidence" value="ECO:0007669"/>
    <property type="project" value="InterPro"/>
</dbReference>
<evidence type="ECO:0000256" key="3">
    <source>
        <dbReference type="ARBA" id="ARBA00022833"/>
    </source>
</evidence>
<accession>R4R213</accession>